<dbReference type="SMART" id="SM00465">
    <property type="entry name" value="GIYc"/>
    <property type="match status" value="1"/>
</dbReference>
<evidence type="ECO:0000256" key="1">
    <source>
        <dbReference type="ARBA" id="ARBA00022490"/>
    </source>
</evidence>
<dbReference type="GO" id="GO:0009380">
    <property type="term" value="C:excinuclease repair complex"/>
    <property type="evidence" value="ECO:0007669"/>
    <property type="project" value="InterPro"/>
</dbReference>
<keyword evidence="1 7" id="KW-0963">Cytoplasm</keyword>
<keyword evidence="5 7" id="KW-0234">DNA repair</keyword>
<dbReference type="GO" id="GO:0006289">
    <property type="term" value="P:nucleotide-excision repair"/>
    <property type="evidence" value="ECO:0007669"/>
    <property type="project" value="UniProtKB-UniRule"/>
</dbReference>
<feature type="domain" description="UVR" evidence="9">
    <location>
        <begin position="205"/>
        <end position="240"/>
    </location>
</feature>
<dbReference type="HAMAP" id="MF_00203">
    <property type="entry name" value="UvrC"/>
    <property type="match status" value="1"/>
</dbReference>
<dbReference type="NCBIfam" id="TIGR00194">
    <property type="entry name" value="uvrC"/>
    <property type="match status" value="1"/>
</dbReference>
<dbReference type="SUPFAM" id="SSF47781">
    <property type="entry name" value="RuvA domain 2-like"/>
    <property type="match status" value="1"/>
</dbReference>
<reference evidence="12 13" key="1">
    <citation type="submission" date="2018-06" db="EMBL/GenBank/DDBJ databases">
        <title>Genomic Encyclopedia of Type Strains, Phase IV (KMG-V): Genome sequencing to study the core and pangenomes of soil and plant-associated prokaryotes.</title>
        <authorList>
            <person name="Whitman W."/>
        </authorList>
    </citation>
    <scope>NUCLEOTIDE SEQUENCE [LARGE SCALE GENOMIC DNA]</scope>
    <source>
        <strain evidence="12 13">SRCL-318</strain>
    </source>
</reference>
<protein>
    <recommendedName>
        <fullName evidence="7">UvrABC system protein C</fullName>
        <shortName evidence="7">Protein UvrC</shortName>
    </recommendedName>
    <alternativeName>
        <fullName evidence="7">Excinuclease ABC subunit C</fullName>
    </alternativeName>
</protein>
<comment type="similarity">
    <text evidence="7">Belongs to the UvrC family.</text>
</comment>
<sequence>MTDTDVFDPKKALAQLPHLPGVYRYYDAQGAVLYVGKARDLKKRVSSYFTKTQLSPRIAMMVTRIARIETTVTRSEAEALLLENNLIKALTPRYNILFRDDKSYPFLKITGHRFPRMAYYRGAVDRHNQYFGPFPSASAVRESIQILQRVFQLRTCEDSVFNNRTRPCLLHQIGRCTAPCVGAIGEEDYARDVHNASRFLLGRQNEVMKELETKMHAFASELKFEQAASVRNQMSSLSTVLHQQAIETGSESDVDILAVVALGGRVCVNLAMVRGGRHLGDKAYFPAHVERALTDEEGGVAQEIDSETVVAASALKSLPALARKTLEDYVEQAHADDAQDDAALEADPLDPLTMAADLAGDDDMASDAESATPAGTPAPESQADARKKREIGIESEVLDAFIAQHYFGNRVPPVLVVSHPPANRELVDVLSEQAGHKVTLLRQPQGQKRAWLAMAEQNARLALARLLSEQGSQQARTRTLAQLLGLELDDLAHLRIECFDISHTMGEATQASCVVYHHHKMQSAEYRRYNIAGITPGDDYAAMRQVLTRRYEKMVAQAARAEAGDAPAPPVPAPDPADPDAVAQAIEAGEAVEVSPPGGTLPNIVLIDGGKGQVEIARQVFTELGLDPAMLVGVAKGEGRKVGLETLVFADGRAPLELGKESAALMLVAQIRDEAHRFAITGMRAKRGKTRQTSRLEELEGVGAKRRQRLLARFGGLRGVMAASVEDLASVEGISRSLAEQIYQQLH</sequence>
<dbReference type="PANTHER" id="PTHR30562:SF1">
    <property type="entry name" value="UVRABC SYSTEM PROTEIN C"/>
    <property type="match status" value="1"/>
</dbReference>
<dbReference type="InterPro" id="IPR035901">
    <property type="entry name" value="GIY-YIG_endonuc_sf"/>
</dbReference>
<dbReference type="SUPFAM" id="SSF46600">
    <property type="entry name" value="C-terminal UvrC-binding domain of UvrB"/>
    <property type="match status" value="1"/>
</dbReference>
<evidence type="ECO:0000313" key="13">
    <source>
        <dbReference type="Proteomes" id="UP000247772"/>
    </source>
</evidence>
<evidence type="ECO:0000256" key="2">
    <source>
        <dbReference type="ARBA" id="ARBA00022763"/>
    </source>
</evidence>
<dbReference type="Gene3D" id="4.10.860.10">
    <property type="entry name" value="UVR domain"/>
    <property type="match status" value="1"/>
</dbReference>
<dbReference type="InterPro" id="IPR036876">
    <property type="entry name" value="UVR_dom_sf"/>
</dbReference>
<dbReference type="Proteomes" id="UP000247772">
    <property type="component" value="Unassembled WGS sequence"/>
</dbReference>
<gene>
    <name evidence="7" type="primary">uvrC</name>
    <name evidence="12" type="ORF">C7410_10733</name>
</gene>
<feature type="region of interest" description="Disordered" evidence="8">
    <location>
        <begin position="363"/>
        <end position="387"/>
    </location>
</feature>
<dbReference type="Pfam" id="PF02151">
    <property type="entry name" value="UVR"/>
    <property type="match status" value="1"/>
</dbReference>
<dbReference type="GO" id="GO:0009381">
    <property type="term" value="F:excinuclease ABC activity"/>
    <property type="evidence" value="ECO:0007669"/>
    <property type="project" value="UniProtKB-UniRule"/>
</dbReference>
<dbReference type="InterPro" id="IPR004791">
    <property type="entry name" value="UvrC"/>
</dbReference>
<keyword evidence="4 7" id="KW-0267">Excision nuclease</keyword>
<comment type="subunit">
    <text evidence="7">Interacts with UvrB in an incision complex.</text>
</comment>
<accession>A0A2V4TZL9</accession>
<evidence type="ECO:0000259" key="10">
    <source>
        <dbReference type="PROSITE" id="PS50164"/>
    </source>
</evidence>
<comment type="function">
    <text evidence="7">The UvrABC repair system catalyzes the recognition and processing of DNA lesions. UvrC both incises the 5' and 3' sides of the lesion. The N-terminal half is responsible for the 3' incision and the C-terminal half is responsible for the 5' incision.</text>
</comment>
<dbReference type="Pfam" id="PF14520">
    <property type="entry name" value="HHH_5"/>
    <property type="match status" value="1"/>
</dbReference>
<dbReference type="OrthoDB" id="9804933at2"/>
<organism evidence="12 13">
    <name type="scientific">Paraburkholderia silvatlantica</name>
    <dbReference type="NCBI Taxonomy" id="321895"/>
    <lineage>
        <taxon>Bacteria</taxon>
        <taxon>Pseudomonadati</taxon>
        <taxon>Pseudomonadota</taxon>
        <taxon>Betaproteobacteria</taxon>
        <taxon>Burkholderiales</taxon>
        <taxon>Burkholderiaceae</taxon>
        <taxon>Paraburkholderia</taxon>
    </lineage>
</organism>
<dbReference type="InterPro" id="IPR010994">
    <property type="entry name" value="RuvA_2-like"/>
</dbReference>
<feature type="domain" description="GIY-YIG" evidence="10">
    <location>
        <begin position="18"/>
        <end position="96"/>
    </location>
</feature>
<comment type="subcellular location">
    <subcellularLocation>
        <location evidence="7">Cytoplasm</location>
    </subcellularLocation>
</comment>
<dbReference type="AlphaFoldDB" id="A0A2V4TZL9"/>
<dbReference type="PROSITE" id="PS50164">
    <property type="entry name" value="GIY_YIG"/>
    <property type="match status" value="1"/>
</dbReference>
<dbReference type="GO" id="GO:0003677">
    <property type="term" value="F:DNA binding"/>
    <property type="evidence" value="ECO:0007669"/>
    <property type="project" value="UniProtKB-UniRule"/>
</dbReference>
<evidence type="ECO:0000256" key="4">
    <source>
        <dbReference type="ARBA" id="ARBA00022881"/>
    </source>
</evidence>
<dbReference type="PROSITE" id="PS50151">
    <property type="entry name" value="UVR"/>
    <property type="match status" value="1"/>
</dbReference>
<comment type="caution">
    <text evidence="12">The sequence shown here is derived from an EMBL/GenBank/DDBJ whole genome shotgun (WGS) entry which is preliminary data.</text>
</comment>
<dbReference type="Gene3D" id="3.40.1440.10">
    <property type="entry name" value="GIY-YIG endonuclease"/>
    <property type="match status" value="1"/>
</dbReference>
<evidence type="ECO:0000313" key="12">
    <source>
        <dbReference type="EMBL" id="PYE23663.1"/>
    </source>
</evidence>
<dbReference type="Gene3D" id="3.30.420.340">
    <property type="entry name" value="UvrC, RNAse H endonuclease domain"/>
    <property type="match status" value="1"/>
</dbReference>
<dbReference type="FunFam" id="3.40.1440.10:FF:000001">
    <property type="entry name" value="UvrABC system protein C"/>
    <property type="match status" value="1"/>
</dbReference>
<dbReference type="GO" id="GO:0005737">
    <property type="term" value="C:cytoplasm"/>
    <property type="evidence" value="ECO:0007669"/>
    <property type="project" value="UniProtKB-SubCell"/>
</dbReference>
<dbReference type="Pfam" id="PF22920">
    <property type="entry name" value="UvrC_RNaseH"/>
    <property type="match status" value="2"/>
</dbReference>
<evidence type="ECO:0000256" key="6">
    <source>
        <dbReference type="ARBA" id="ARBA00023236"/>
    </source>
</evidence>
<evidence type="ECO:0000256" key="3">
    <source>
        <dbReference type="ARBA" id="ARBA00022769"/>
    </source>
</evidence>
<feature type="domain" description="UvrC family homology region profile" evidence="11">
    <location>
        <begin position="395"/>
        <end position="621"/>
    </location>
</feature>
<keyword evidence="6 7" id="KW-0742">SOS response</keyword>
<dbReference type="CDD" id="cd10434">
    <property type="entry name" value="GIY-YIG_UvrC_Cho"/>
    <property type="match status" value="1"/>
</dbReference>
<dbReference type="InterPro" id="IPR038476">
    <property type="entry name" value="UvrC_RNase_H_dom_sf"/>
</dbReference>
<dbReference type="NCBIfam" id="NF001824">
    <property type="entry name" value="PRK00558.1-5"/>
    <property type="match status" value="1"/>
</dbReference>
<evidence type="ECO:0000259" key="11">
    <source>
        <dbReference type="PROSITE" id="PS50165"/>
    </source>
</evidence>
<evidence type="ECO:0000256" key="7">
    <source>
        <dbReference type="HAMAP-Rule" id="MF_00203"/>
    </source>
</evidence>
<dbReference type="SUPFAM" id="SSF82771">
    <property type="entry name" value="GIY-YIG endonuclease"/>
    <property type="match status" value="1"/>
</dbReference>
<dbReference type="InterPro" id="IPR000305">
    <property type="entry name" value="GIY-YIG_endonuc"/>
</dbReference>
<dbReference type="Pfam" id="PF01541">
    <property type="entry name" value="GIY-YIG"/>
    <property type="match status" value="1"/>
</dbReference>
<dbReference type="InterPro" id="IPR001943">
    <property type="entry name" value="UVR_dom"/>
</dbReference>
<dbReference type="PANTHER" id="PTHR30562">
    <property type="entry name" value="UVRC/OXIDOREDUCTASE"/>
    <property type="match status" value="1"/>
</dbReference>
<dbReference type="RefSeq" id="WP_110854953.1">
    <property type="nucleotide sequence ID" value="NZ_QJSQ01000007.1"/>
</dbReference>
<proteinExistence type="inferred from homology"/>
<dbReference type="InterPro" id="IPR047296">
    <property type="entry name" value="GIY-YIG_UvrC_Cho"/>
</dbReference>
<dbReference type="GO" id="GO:0009432">
    <property type="term" value="P:SOS response"/>
    <property type="evidence" value="ECO:0007669"/>
    <property type="project" value="UniProtKB-UniRule"/>
</dbReference>
<evidence type="ECO:0000259" key="9">
    <source>
        <dbReference type="PROSITE" id="PS50151"/>
    </source>
</evidence>
<evidence type="ECO:0000256" key="8">
    <source>
        <dbReference type="SAM" id="MobiDB-lite"/>
    </source>
</evidence>
<dbReference type="InterPro" id="IPR001162">
    <property type="entry name" value="UvrC_RNase_H_dom"/>
</dbReference>
<dbReference type="Pfam" id="PF08459">
    <property type="entry name" value="UvrC_RNaseH_dom"/>
    <property type="match status" value="1"/>
</dbReference>
<keyword evidence="2 7" id="KW-0227">DNA damage</keyword>
<dbReference type="InterPro" id="IPR003583">
    <property type="entry name" value="Hlx-hairpin-Hlx_DNA-bd_motif"/>
</dbReference>
<dbReference type="SMART" id="SM00278">
    <property type="entry name" value="HhH1"/>
    <property type="match status" value="2"/>
</dbReference>
<dbReference type="Gene3D" id="1.10.150.20">
    <property type="entry name" value="5' to 3' exonuclease, C-terminal subdomain"/>
    <property type="match status" value="1"/>
</dbReference>
<evidence type="ECO:0000256" key="5">
    <source>
        <dbReference type="ARBA" id="ARBA00023204"/>
    </source>
</evidence>
<name>A0A2V4TZL9_9BURK</name>
<dbReference type="EMBL" id="QJSQ01000007">
    <property type="protein sequence ID" value="PYE23663.1"/>
    <property type="molecule type" value="Genomic_DNA"/>
</dbReference>
<keyword evidence="3 7" id="KW-0228">DNA excision</keyword>
<dbReference type="InterPro" id="IPR050066">
    <property type="entry name" value="UvrABC_protein_C"/>
</dbReference>
<dbReference type="PROSITE" id="PS50165">
    <property type="entry name" value="UVRC"/>
    <property type="match status" value="1"/>
</dbReference>